<accession>A0A518CN99</accession>
<proteinExistence type="predicted"/>
<protein>
    <recommendedName>
        <fullName evidence="3">Lipoprotein</fullName>
    </recommendedName>
</protein>
<dbReference type="AlphaFoldDB" id="A0A518CN99"/>
<dbReference type="Proteomes" id="UP000317178">
    <property type="component" value="Chromosome"/>
</dbReference>
<name>A0A518CN99_9PLAN</name>
<evidence type="ECO:0008006" key="3">
    <source>
        <dbReference type="Google" id="ProtNLM"/>
    </source>
</evidence>
<dbReference type="EMBL" id="CP036281">
    <property type="protein sequence ID" value="QDU80688.1"/>
    <property type="molecule type" value="Genomic_DNA"/>
</dbReference>
<dbReference type="PROSITE" id="PS51257">
    <property type="entry name" value="PROKAR_LIPOPROTEIN"/>
    <property type="match status" value="1"/>
</dbReference>
<evidence type="ECO:0000313" key="1">
    <source>
        <dbReference type="EMBL" id="QDU80688.1"/>
    </source>
</evidence>
<dbReference type="RefSeq" id="WP_144995939.1">
    <property type="nucleotide sequence ID" value="NZ_CP036281.1"/>
</dbReference>
<keyword evidence="2" id="KW-1185">Reference proteome</keyword>
<gene>
    <name evidence="1" type="ORF">Pla110_24200</name>
</gene>
<reference evidence="1 2" key="1">
    <citation type="submission" date="2019-02" db="EMBL/GenBank/DDBJ databases">
        <title>Deep-cultivation of Planctomycetes and their phenomic and genomic characterization uncovers novel biology.</title>
        <authorList>
            <person name="Wiegand S."/>
            <person name="Jogler M."/>
            <person name="Boedeker C."/>
            <person name="Pinto D."/>
            <person name="Vollmers J."/>
            <person name="Rivas-Marin E."/>
            <person name="Kohn T."/>
            <person name="Peeters S.H."/>
            <person name="Heuer A."/>
            <person name="Rast P."/>
            <person name="Oberbeckmann S."/>
            <person name="Bunk B."/>
            <person name="Jeske O."/>
            <person name="Meyerdierks A."/>
            <person name="Storesund J.E."/>
            <person name="Kallscheuer N."/>
            <person name="Luecker S."/>
            <person name="Lage O.M."/>
            <person name="Pohl T."/>
            <person name="Merkel B.J."/>
            <person name="Hornburger P."/>
            <person name="Mueller R.-W."/>
            <person name="Bruemmer F."/>
            <person name="Labrenz M."/>
            <person name="Spormann A.M."/>
            <person name="Op den Camp H."/>
            <person name="Overmann J."/>
            <person name="Amann R."/>
            <person name="Jetten M.S.M."/>
            <person name="Mascher T."/>
            <person name="Medema M.H."/>
            <person name="Devos D.P."/>
            <person name="Kaster A.-K."/>
            <person name="Ovreas L."/>
            <person name="Rohde M."/>
            <person name="Galperin M.Y."/>
            <person name="Jogler C."/>
        </authorList>
    </citation>
    <scope>NUCLEOTIDE SEQUENCE [LARGE SCALE GENOMIC DNA]</scope>
    <source>
        <strain evidence="1 2">Pla110</strain>
    </source>
</reference>
<evidence type="ECO:0000313" key="2">
    <source>
        <dbReference type="Proteomes" id="UP000317178"/>
    </source>
</evidence>
<organism evidence="1 2">
    <name type="scientific">Polystyrenella longa</name>
    <dbReference type="NCBI Taxonomy" id="2528007"/>
    <lineage>
        <taxon>Bacteria</taxon>
        <taxon>Pseudomonadati</taxon>
        <taxon>Planctomycetota</taxon>
        <taxon>Planctomycetia</taxon>
        <taxon>Planctomycetales</taxon>
        <taxon>Planctomycetaceae</taxon>
        <taxon>Polystyrenella</taxon>
    </lineage>
</organism>
<sequence>MQSRFMAILLTGTLCLGMLTGCSKEQILGWFGSSETTPISQNAAKPTFSIPESPFFELKINPNFKTKGCYAKLDTFNSGNRPNVLRIKSYETPEEETFPSFLIYAHVSGRSFGALIDTEINANLYAAAEQGGRVFHHIDGEGGTKVKIKITEVTDNGVMGEIIGGNIADTYSRDPQNASGNFYARIQL</sequence>
<dbReference type="KEGG" id="plon:Pla110_24200"/>